<dbReference type="InterPro" id="IPR041702">
    <property type="entry name" value="BchD/ChlD_VWA"/>
</dbReference>
<dbReference type="Gene3D" id="3.40.50.410">
    <property type="entry name" value="von Willebrand factor, type A domain"/>
    <property type="match status" value="1"/>
</dbReference>
<dbReference type="SUPFAM" id="SSF53300">
    <property type="entry name" value="vWA-like"/>
    <property type="match status" value="1"/>
</dbReference>
<accession>A0A1J0WN01</accession>
<sequence length="549" mass="57455">MTPFARATLALRLLALDPAGLGGIILRARAGPARDAFAALLPRACTRLHPGLSVEALTGGVDISQSLAQSRVVRHAGLLERPERLLVLPMAERLEETTAAPLCALLDRGGHRGLIALDESAEDDTGLPPALADRLAFHVDFAGLGLHDCVTPECDPEARGQVPKKVSYDEAVLRDITGLCMTLGISSLRAASSALRAAHAHAALAERDRVTADDIAVAAELVLAPRATRLPDDAPPPEPTPEEQNDGGADDGPETDGQNALPAEMLLAAIRTALPPDILAGTGAGTGKTTSGSGAGRRRIGNRRGRPLPAREGGARGAQPRVDLVATLRAAIPWQRLRRERQPDRIGPIIAPADLRYKRFEDLSDRLLVFAVDASGSAALARLAEAKGAVELLLADAYASRDHVALIAFRGRDAELLLPPTRSLVQTKRRLADLPGGGGTPLAAGLKAGLETILPAQRRGLTPVLILLTDGRGNIDLSGAADRASAGSDAADMARHIAATGVRCIVIDTGRRPEHALKDLALSLRARHVSLPQADARTLSKTVSANLAG</sequence>
<comment type="similarity">
    <text evidence="1">Belongs to the Mg-chelatase subunits D/I family.</text>
</comment>
<dbReference type="EMBL" id="CP018077">
    <property type="protein sequence ID" value="APE45732.1"/>
    <property type="molecule type" value="Genomic_DNA"/>
</dbReference>
<keyword evidence="4" id="KW-0614">Plasmid</keyword>
<reference evidence="4 5" key="1">
    <citation type="submission" date="2016-11" db="EMBL/GenBank/DDBJ databases">
        <title>Complete genome sequence of Sulfitobacter sp. AM1-D1, a toxic bacteria associated with marine dinoflagellate Alexandrium minutum in East China Sea.</title>
        <authorList>
            <person name="Yang Q."/>
            <person name="Zhang X."/>
            <person name="Tian X."/>
        </authorList>
    </citation>
    <scope>NUCLEOTIDE SEQUENCE [LARGE SCALE GENOMIC DNA]</scope>
    <source>
        <strain evidence="4 5">AM1-D1</strain>
        <plasmid evidence="4 5">unnamed1</plasmid>
    </source>
</reference>
<dbReference type="PANTHER" id="PTHR43473:SF2">
    <property type="entry name" value="MAGNESIUM-CHELATASE SUBUNIT CHLD, CHLOROPLASTIC"/>
    <property type="match status" value="1"/>
</dbReference>
<dbReference type="RefSeq" id="WP_071974072.1">
    <property type="nucleotide sequence ID" value="NZ_CP018077.1"/>
</dbReference>
<dbReference type="CDD" id="cd01451">
    <property type="entry name" value="vWA_Magnesium_chelatase"/>
    <property type="match status" value="1"/>
</dbReference>
<evidence type="ECO:0000259" key="3">
    <source>
        <dbReference type="PROSITE" id="PS50234"/>
    </source>
</evidence>
<proteinExistence type="inferred from homology"/>
<dbReference type="Pfam" id="PF13519">
    <property type="entry name" value="VWA_2"/>
    <property type="match status" value="1"/>
</dbReference>
<dbReference type="NCBIfam" id="NF009943">
    <property type="entry name" value="PRK13406.1"/>
    <property type="match status" value="1"/>
</dbReference>
<feature type="region of interest" description="Disordered" evidence="2">
    <location>
        <begin position="278"/>
        <end position="318"/>
    </location>
</feature>
<feature type="region of interest" description="Disordered" evidence="2">
    <location>
        <begin position="226"/>
        <end position="259"/>
    </location>
</feature>
<dbReference type="InterPro" id="IPR041628">
    <property type="entry name" value="ChlI/MoxR_AAA_lid"/>
</dbReference>
<dbReference type="InterPro" id="IPR027417">
    <property type="entry name" value="P-loop_NTPase"/>
</dbReference>
<evidence type="ECO:0000256" key="1">
    <source>
        <dbReference type="ARBA" id="ARBA00005799"/>
    </source>
</evidence>
<name>A0A1J0WN01_9RHOB</name>
<keyword evidence="5" id="KW-1185">Reference proteome</keyword>
<dbReference type="SMART" id="SM00327">
    <property type="entry name" value="VWA"/>
    <property type="match status" value="1"/>
</dbReference>
<evidence type="ECO:0000256" key="2">
    <source>
        <dbReference type="SAM" id="MobiDB-lite"/>
    </source>
</evidence>
<dbReference type="OrthoDB" id="9775079at2"/>
<dbReference type="PANTHER" id="PTHR43473">
    <property type="entry name" value="MAGNESIUM-CHELATASE SUBUNIT CHLD, CHLOROPLASTIC"/>
    <property type="match status" value="1"/>
</dbReference>
<organism evidence="4 5">
    <name type="scientific">Sulfitobacter alexandrii</name>
    <dbReference type="NCBI Taxonomy" id="1917485"/>
    <lineage>
        <taxon>Bacteria</taxon>
        <taxon>Pseudomonadati</taxon>
        <taxon>Pseudomonadota</taxon>
        <taxon>Alphaproteobacteria</taxon>
        <taxon>Rhodobacterales</taxon>
        <taxon>Roseobacteraceae</taxon>
        <taxon>Sulfitobacter</taxon>
    </lineage>
</organism>
<geneLocation type="plasmid" evidence="4 5">
    <name>unnamed1</name>
</geneLocation>
<dbReference type="AlphaFoldDB" id="A0A1J0WN01"/>
<dbReference type="PROSITE" id="PS50234">
    <property type="entry name" value="VWFA"/>
    <property type="match status" value="1"/>
</dbReference>
<gene>
    <name evidence="4" type="ORF">BOO69_19465</name>
</gene>
<dbReference type="Pfam" id="PF17863">
    <property type="entry name" value="AAA_lid_2"/>
    <property type="match status" value="1"/>
</dbReference>
<feature type="compositionally biased region" description="Acidic residues" evidence="2">
    <location>
        <begin position="240"/>
        <end position="254"/>
    </location>
</feature>
<evidence type="ECO:0000313" key="4">
    <source>
        <dbReference type="EMBL" id="APE45732.1"/>
    </source>
</evidence>
<dbReference type="InterPro" id="IPR036465">
    <property type="entry name" value="vWFA_dom_sf"/>
</dbReference>
<feature type="domain" description="VWFA" evidence="3">
    <location>
        <begin position="367"/>
        <end position="547"/>
    </location>
</feature>
<dbReference type="KEGG" id="suam:BOO69_19465"/>
<dbReference type="Proteomes" id="UP000181897">
    <property type="component" value="Plasmid unnamed1"/>
</dbReference>
<evidence type="ECO:0000313" key="5">
    <source>
        <dbReference type="Proteomes" id="UP000181897"/>
    </source>
</evidence>
<dbReference type="SUPFAM" id="SSF52540">
    <property type="entry name" value="P-loop containing nucleoside triphosphate hydrolases"/>
    <property type="match status" value="1"/>
</dbReference>
<protein>
    <recommendedName>
        <fullName evidence="3">VWFA domain-containing protein</fullName>
    </recommendedName>
</protein>
<feature type="compositionally biased region" description="Basic residues" evidence="2">
    <location>
        <begin position="296"/>
        <end position="306"/>
    </location>
</feature>
<dbReference type="InterPro" id="IPR002035">
    <property type="entry name" value="VWF_A"/>
</dbReference>
<dbReference type="Gene3D" id="1.10.8.80">
    <property type="entry name" value="Magnesium chelatase subunit I, C-Terminal domain"/>
    <property type="match status" value="1"/>
</dbReference>